<dbReference type="GO" id="GO:0016853">
    <property type="term" value="F:isomerase activity"/>
    <property type="evidence" value="ECO:0007669"/>
    <property type="project" value="UniProtKB-KW"/>
</dbReference>
<dbReference type="GO" id="GO:0031397">
    <property type="term" value="P:negative regulation of protein ubiquitination"/>
    <property type="evidence" value="ECO:0007669"/>
    <property type="project" value="TreeGrafter"/>
</dbReference>
<gene>
    <name evidence="3" type="ORF">CYPRO_0232</name>
</gene>
<dbReference type="PANTHER" id="PTHR46472">
    <property type="entry name" value="NUCLEOREDOXIN"/>
    <property type="match status" value="1"/>
</dbReference>
<dbReference type="EMBL" id="CP027806">
    <property type="protein sequence ID" value="AXI99519.1"/>
    <property type="molecule type" value="Genomic_DNA"/>
</dbReference>
<keyword evidence="3" id="KW-0413">Isomerase</keyword>
<keyword evidence="1" id="KW-0732">Signal</keyword>
<reference evidence="3 4" key="1">
    <citation type="submission" date="2018-03" db="EMBL/GenBank/DDBJ databases">
        <title>Phenotypic and genomic properties of Cyclonatronum proteinivorum gen. nov., sp. nov., a haloalkaliphilic bacteroidete from soda lakes possessing Na+-translocating rhodopsin.</title>
        <authorList>
            <person name="Toshchakov S.V."/>
            <person name="Korzhenkov A."/>
            <person name="Samarov N.I."/>
            <person name="Kublanov I.V."/>
            <person name="Muntyan M.S."/>
            <person name="Sorokin D.Y."/>
        </authorList>
    </citation>
    <scope>NUCLEOTIDE SEQUENCE [LARGE SCALE GENOMIC DNA]</scope>
    <source>
        <strain evidence="3 4">Omega</strain>
    </source>
</reference>
<dbReference type="InterPro" id="IPR013766">
    <property type="entry name" value="Thioredoxin_domain"/>
</dbReference>
<dbReference type="Gene3D" id="3.40.30.10">
    <property type="entry name" value="Glutaredoxin"/>
    <property type="match status" value="1"/>
</dbReference>
<evidence type="ECO:0000313" key="3">
    <source>
        <dbReference type="EMBL" id="AXI99519.1"/>
    </source>
</evidence>
<dbReference type="PROSITE" id="PS51352">
    <property type="entry name" value="THIOREDOXIN_2"/>
    <property type="match status" value="1"/>
</dbReference>
<dbReference type="OrthoDB" id="1114096at2"/>
<keyword evidence="4" id="KW-1185">Reference proteome</keyword>
<feature type="domain" description="Thioredoxin" evidence="2">
    <location>
        <begin position="320"/>
        <end position="461"/>
    </location>
</feature>
<dbReference type="PANTHER" id="PTHR46472:SF1">
    <property type="entry name" value="NUCLEOREDOXIN"/>
    <property type="match status" value="1"/>
</dbReference>
<dbReference type="InterPro" id="IPR012336">
    <property type="entry name" value="Thioredoxin-like_fold"/>
</dbReference>
<dbReference type="Pfam" id="PF13905">
    <property type="entry name" value="Thioredoxin_8"/>
    <property type="match status" value="1"/>
</dbReference>
<dbReference type="RefSeq" id="WP_114982761.1">
    <property type="nucleotide sequence ID" value="NZ_CP027806.1"/>
</dbReference>
<feature type="signal peptide" evidence="1">
    <location>
        <begin position="1"/>
        <end position="23"/>
    </location>
</feature>
<name>A0A345UGB8_9BACT</name>
<dbReference type="AlphaFoldDB" id="A0A345UGB8"/>
<dbReference type="SUPFAM" id="SSF52833">
    <property type="entry name" value="Thioredoxin-like"/>
    <property type="match status" value="1"/>
</dbReference>
<evidence type="ECO:0000313" key="4">
    <source>
        <dbReference type="Proteomes" id="UP000254808"/>
    </source>
</evidence>
<dbReference type="KEGG" id="cprv:CYPRO_0232"/>
<feature type="chain" id="PRO_5016625083" evidence="1">
    <location>
        <begin position="24"/>
        <end position="468"/>
    </location>
</feature>
<accession>A0A345UGB8</accession>
<dbReference type="InterPro" id="IPR036249">
    <property type="entry name" value="Thioredoxin-like_sf"/>
</dbReference>
<evidence type="ECO:0000256" key="1">
    <source>
        <dbReference type="SAM" id="SignalP"/>
    </source>
</evidence>
<dbReference type="GO" id="GO:0004791">
    <property type="term" value="F:thioredoxin-disulfide reductase (NADPH) activity"/>
    <property type="evidence" value="ECO:0007669"/>
    <property type="project" value="TreeGrafter"/>
</dbReference>
<dbReference type="GO" id="GO:0030178">
    <property type="term" value="P:negative regulation of Wnt signaling pathway"/>
    <property type="evidence" value="ECO:0007669"/>
    <property type="project" value="TreeGrafter"/>
</dbReference>
<proteinExistence type="predicted"/>
<protein>
    <submittedName>
        <fullName evidence="3">Thiol-disulfide isomerase or thioredoxin</fullName>
    </submittedName>
</protein>
<sequence>MKKLRNVYLTGLMVLLCNTAALSQSVSGNLSAHAGEELQLEGFRGLETYEISRTRVGADGSFSLRYDGEAPGMGLLIPAEGGPFVVVLSGEDLRIEGEGLSAPETVQIGRGAENLIFEQYAAEHPRREQALSAWVYLNSMYREDALFAPHVAPREAIAAEMARIRAEDDAFLASLDSETYVSWYLPVRRLVSAVPVVAQFRTEEIPATVAAFRELDYTDLRLHRSGLLRDVLESHVWLIENSGRSLDAVFEELNVSFRIFAENLHTDAEKFSPLAEFMFDLLEQRSLFASSEYFAELLLSVYDDLLSRRLRAKLQIYGELRLGSIGPDFEFGELIQRPEGVTATRLSEVDADYVLLIFAAGWCPFCREMKPELMARYPGWRAQGVEVVMVSLDDDPDIFEQYTRGMDFLSMTDLKRWESPAAQAWHVYSVPTFWLLDRNRRIILKPNSVRHMDSWVDWHLVQGNPLPR</sequence>
<dbReference type="Proteomes" id="UP000254808">
    <property type="component" value="Chromosome"/>
</dbReference>
<dbReference type="CDD" id="cd02966">
    <property type="entry name" value="TlpA_like_family"/>
    <property type="match status" value="1"/>
</dbReference>
<organism evidence="3 4">
    <name type="scientific">Cyclonatronum proteinivorum</name>
    <dbReference type="NCBI Taxonomy" id="1457365"/>
    <lineage>
        <taxon>Bacteria</taxon>
        <taxon>Pseudomonadati</taxon>
        <taxon>Balneolota</taxon>
        <taxon>Balneolia</taxon>
        <taxon>Balneolales</taxon>
        <taxon>Cyclonatronaceae</taxon>
        <taxon>Cyclonatronum</taxon>
    </lineage>
</organism>
<evidence type="ECO:0000259" key="2">
    <source>
        <dbReference type="PROSITE" id="PS51352"/>
    </source>
</evidence>